<keyword evidence="3" id="KW-0255">Endonuclease</keyword>
<name>A0ABR7XW59_9SPHI</name>
<dbReference type="Proteomes" id="UP000651112">
    <property type="component" value="Unassembled WGS sequence"/>
</dbReference>
<gene>
    <name evidence="3" type="ORF">H8B21_17105</name>
</gene>
<evidence type="ECO:0000313" key="4">
    <source>
        <dbReference type="Proteomes" id="UP000651112"/>
    </source>
</evidence>
<feature type="signal peptide" evidence="1">
    <location>
        <begin position="1"/>
        <end position="22"/>
    </location>
</feature>
<dbReference type="Pfam" id="PF03372">
    <property type="entry name" value="Exo_endo_phos"/>
    <property type="match status" value="1"/>
</dbReference>
<evidence type="ECO:0000313" key="3">
    <source>
        <dbReference type="EMBL" id="MBD1423287.1"/>
    </source>
</evidence>
<reference evidence="3 4" key="1">
    <citation type="submission" date="2020-08" db="EMBL/GenBank/DDBJ databases">
        <title>Sphingobacterium sp. DN00404 isolated from aquaculture water.</title>
        <authorList>
            <person name="Zhang M."/>
        </authorList>
    </citation>
    <scope>NUCLEOTIDE SEQUENCE [LARGE SCALE GENOMIC DNA]</scope>
    <source>
        <strain evidence="3 4">KCTC 42746</strain>
    </source>
</reference>
<feature type="chain" id="PRO_5045682230" evidence="1">
    <location>
        <begin position="23"/>
        <end position="269"/>
    </location>
</feature>
<keyword evidence="3" id="KW-0540">Nuclease</keyword>
<comment type="caution">
    <text evidence="3">The sequence shown here is derived from an EMBL/GenBank/DDBJ whole genome shotgun (WGS) entry which is preliminary data.</text>
</comment>
<organism evidence="3 4">
    <name type="scientific">Sphingobacterium chuzhouense</name>
    <dbReference type="NCBI Taxonomy" id="1742264"/>
    <lineage>
        <taxon>Bacteria</taxon>
        <taxon>Pseudomonadati</taxon>
        <taxon>Bacteroidota</taxon>
        <taxon>Sphingobacteriia</taxon>
        <taxon>Sphingobacteriales</taxon>
        <taxon>Sphingobacteriaceae</taxon>
        <taxon>Sphingobacterium</taxon>
    </lineage>
</organism>
<keyword evidence="1" id="KW-0732">Signal</keyword>
<proteinExistence type="predicted"/>
<feature type="domain" description="Endonuclease/exonuclease/phosphatase" evidence="2">
    <location>
        <begin position="33"/>
        <end position="248"/>
    </location>
</feature>
<dbReference type="Gene3D" id="3.60.10.10">
    <property type="entry name" value="Endonuclease/exonuclease/phosphatase"/>
    <property type="match status" value="1"/>
</dbReference>
<evidence type="ECO:0000259" key="2">
    <source>
        <dbReference type="Pfam" id="PF03372"/>
    </source>
</evidence>
<dbReference type="SUPFAM" id="SSF56219">
    <property type="entry name" value="DNase I-like"/>
    <property type="match status" value="1"/>
</dbReference>
<dbReference type="InterPro" id="IPR036691">
    <property type="entry name" value="Endo/exonu/phosph_ase_sf"/>
</dbReference>
<dbReference type="EMBL" id="JACNYL010000004">
    <property type="protein sequence ID" value="MBD1423287.1"/>
    <property type="molecule type" value="Genomic_DNA"/>
</dbReference>
<accession>A0ABR7XW59</accession>
<keyword evidence="3" id="KW-0378">Hydrolase</keyword>
<dbReference type="GO" id="GO:0004519">
    <property type="term" value="F:endonuclease activity"/>
    <property type="evidence" value="ECO:0007669"/>
    <property type="project" value="UniProtKB-KW"/>
</dbReference>
<dbReference type="RefSeq" id="WP_190315085.1">
    <property type="nucleotide sequence ID" value="NZ_JACNYL010000004.1"/>
</dbReference>
<keyword evidence="4" id="KW-1185">Reference proteome</keyword>
<dbReference type="InterPro" id="IPR005135">
    <property type="entry name" value="Endo/exonuclease/phosphatase"/>
</dbReference>
<evidence type="ECO:0000256" key="1">
    <source>
        <dbReference type="SAM" id="SignalP"/>
    </source>
</evidence>
<protein>
    <submittedName>
        <fullName evidence="3">Endonuclease/exonuclease/phosphatase family protein</fullName>
    </submittedName>
</protein>
<sequence length="269" mass="30532">MFRHFFKLALLLFVVFSGRAQTADNLPLKLRVGTYNVGHFNQGRLGGFQGTGKMVQAELNNWKSWIGQQSLDILVLNEWNHFFDKDSIYRAKEELLDPYYTHVYFGDAHRWIYNGIAANFPLQNVRQKNWDGDYYALLGDLVIGDKTITVISTHIPWQKEWHQRSQEALIKELEQYEYFICMGDMNAFDDGQQKFVKAGFNMANGGAMGWFGTAAATNSAAGRKGDLPNTSIDNIVTSDNIKIMRVSAPLTGLNDLDHLPVLADIVVTW</sequence>